<proteinExistence type="predicted"/>
<gene>
    <name evidence="1" type="ordered locus">Isop_0759</name>
</gene>
<dbReference type="SUPFAM" id="SSF53649">
    <property type="entry name" value="Alkaline phosphatase-like"/>
    <property type="match status" value="1"/>
</dbReference>
<protein>
    <recommendedName>
        <fullName evidence="3">DUF1501 domain-containing protein</fullName>
    </recommendedName>
</protein>
<reference evidence="1 2" key="2">
    <citation type="journal article" date="2011" name="Stand. Genomic Sci.">
        <title>Complete genome sequence of Isosphaera pallida type strain (IS1B).</title>
        <authorList>
            <consortium name="US DOE Joint Genome Institute (JGI-PGF)"/>
            <person name="Goker M."/>
            <person name="Cleland D."/>
            <person name="Saunders E."/>
            <person name="Lapidus A."/>
            <person name="Nolan M."/>
            <person name="Lucas S."/>
            <person name="Hammon N."/>
            <person name="Deshpande S."/>
            <person name="Cheng J.F."/>
            <person name="Tapia R."/>
            <person name="Han C."/>
            <person name="Goodwin L."/>
            <person name="Pitluck S."/>
            <person name="Liolios K."/>
            <person name="Pagani I."/>
            <person name="Ivanova N."/>
            <person name="Mavromatis K."/>
            <person name="Pati A."/>
            <person name="Chen A."/>
            <person name="Palaniappan K."/>
            <person name="Land M."/>
            <person name="Hauser L."/>
            <person name="Chang Y.J."/>
            <person name="Jeffries C.D."/>
            <person name="Detter J.C."/>
            <person name="Beck B."/>
            <person name="Woyke T."/>
            <person name="Bristow J."/>
            <person name="Eisen J.A."/>
            <person name="Markowitz V."/>
            <person name="Hugenholtz P."/>
            <person name="Kyrpides N.C."/>
            <person name="Klenk H.P."/>
        </authorList>
    </citation>
    <scope>NUCLEOTIDE SEQUENCE [LARGE SCALE GENOMIC DNA]</scope>
    <source>
        <strain evidence="2">ATCC 43644 / DSM 9630 / IS1B</strain>
    </source>
</reference>
<evidence type="ECO:0008006" key="3">
    <source>
        <dbReference type="Google" id="ProtNLM"/>
    </source>
</evidence>
<dbReference type="STRING" id="575540.Isop_0759"/>
<dbReference type="OrthoDB" id="127333at2"/>
<dbReference type="AlphaFoldDB" id="E8R1S8"/>
<dbReference type="PANTHER" id="PTHR43737">
    <property type="entry name" value="BLL7424 PROTEIN"/>
    <property type="match status" value="1"/>
</dbReference>
<dbReference type="InterPro" id="IPR017850">
    <property type="entry name" value="Alkaline_phosphatase_core_sf"/>
</dbReference>
<dbReference type="InterPro" id="IPR010869">
    <property type="entry name" value="DUF1501"/>
</dbReference>
<dbReference type="InterPro" id="IPR006311">
    <property type="entry name" value="TAT_signal"/>
</dbReference>
<sequence length="472" mass="51356">MQPPSNWTPTRGSHRHPIGVARREFLQIGFSGLLGVGMGSWSLAHAAAATGGTTAPSRLSRARSVVIVFFTGGVSHHDTFDPKPDAPDGIRGDFNPIATKVPGLFISEHLPRLASHADKLAIVRSLSHGHSNHLNATHWILTGHPQPGAFFDKIASRDDYPHPAALVARVRPPADGLPSGVLLPTFLMQGPLIWPGQHAGFLGPKYDPWIIKDDPNRNEFQVKGLTLPDGFSVERLRARRALFEQLHTLRDQIERDADPLDPARALAYSTLTSDRLANAFQLDRERAEVRDRYGRHMFGQSLLLARRLIEAGVPIVQVNLGEVQTWDSHGDIFRRLKNDLLPPTDQGLSALLDDLDARGLLDETLVVMVGEFGRTPRLGLSAGATIPGRDHWPGVFSAVFAGGGVQGGQVVGKSDPIGAYPGSRPYAPADVAATVYDALAIPPHIEVRDRLNRPLHLITGKPIEALYRGFEA</sequence>
<keyword evidence="2" id="KW-1185">Reference proteome</keyword>
<reference key="1">
    <citation type="submission" date="2010-11" db="EMBL/GenBank/DDBJ databases">
        <title>The complete sequence of chromosome of Isophaera pallida ATCC 43644.</title>
        <authorList>
            <consortium name="US DOE Joint Genome Institute (JGI-PGF)"/>
            <person name="Lucas S."/>
            <person name="Copeland A."/>
            <person name="Lapidus A."/>
            <person name="Bruce D."/>
            <person name="Goodwin L."/>
            <person name="Pitluck S."/>
            <person name="Kyrpides N."/>
            <person name="Mavromatis K."/>
            <person name="Pagani I."/>
            <person name="Ivanova N."/>
            <person name="Saunders E."/>
            <person name="Brettin T."/>
            <person name="Detter J.C."/>
            <person name="Han C."/>
            <person name="Tapia R."/>
            <person name="Land M."/>
            <person name="Hauser L."/>
            <person name="Markowitz V."/>
            <person name="Cheng J.-F."/>
            <person name="Hugenholtz P."/>
            <person name="Woyke T."/>
            <person name="Wu D."/>
            <person name="Eisen J.A."/>
        </authorList>
    </citation>
    <scope>NUCLEOTIDE SEQUENCE</scope>
    <source>
        <strain>ATCC 43644</strain>
    </source>
</reference>
<evidence type="ECO:0000313" key="1">
    <source>
        <dbReference type="EMBL" id="ADV61350.1"/>
    </source>
</evidence>
<organism evidence="1 2">
    <name type="scientific">Isosphaera pallida (strain ATCC 43644 / DSM 9630 / IS1B)</name>
    <dbReference type="NCBI Taxonomy" id="575540"/>
    <lineage>
        <taxon>Bacteria</taxon>
        <taxon>Pseudomonadati</taxon>
        <taxon>Planctomycetota</taxon>
        <taxon>Planctomycetia</taxon>
        <taxon>Isosphaerales</taxon>
        <taxon>Isosphaeraceae</taxon>
        <taxon>Isosphaera</taxon>
    </lineage>
</organism>
<dbReference type="KEGG" id="ipa:Isop_0759"/>
<dbReference type="eggNOG" id="COG4102">
    <property type="taxonomic scope" value="Bacteria"/>
</dbReference>
<dbReference type="PANTHER" id="PTHR43737:SF1">
    <property type="entry name" value="DUF1501 DOMAIN-CONTAINING PROTEIN"/>
    <property type="match status" value="1"/>
</dbReference>
<dbReference type="Proteomes" id="UP000008631">
    <property type="component" value="Chromosome"/>
</dbReference>
<accession>E8R1S8</accession>
<dbReference type="EMBL" id="CP002353">
    <property type="protein sequence ID" value="ADV61350.1"/>
    <property type="molecule type" value="Genomic_DNA"/>
</dbReference>
<dbReference type="RefSeq" id="WP_013563639.1">
    <property type="nucleotide sequence ID" value="NC_014962.1"/>
</dbReference>
<dbReference type="PROSITE" id="PS51318">
    <property type="entry name" value="TAT"/>
    <property type="match status" value="1"/>
</dbReference>
<evidence type="ECO:0000313" key="2">
    <source>
        <dbReference type="Proteomes" id="UP000008631"/>
    </source>
</evidence>
<name>E8R1S8_ISOPI</name>
<dbReference type="HOGENOM" id="CLU_035908_0_0_0"/>
<dbReference type="Pfam" id="PF07394">
    <property type="entry name" value="DUF1501"/>
    <property type="match status" value="1"/>
</dbReference>
<dbReference type="InParanoid" id="E8R1S8"/>